<dbReference type="WBParaSite" id="Bm1635.1">
    <property type="protein sequence ID" value="Bm1635.1"/>
    <property type="gene ID" value="WBGene00221896"/>
</dbReference>
<protein>
    <submittedName>
        <fullName evidence="1 4">Bm1635</fullName>
    </submittedName>
</protein>
<dbReference type="RefSeq" id="XP_042936344.1">
    <property type="nucleotide sequence ID" value="XM_043080410.1"/>
</dbReference>
<reference evidence="1 3" key="1">
    <citation type="journal article" date="2007" name="Science">
        <title>Draft genome of the filarial nematode parasite Brugia malayi.</title>
        <authorList>
            <person name="Ghedin E."/>
            <person name="Wang S."/>
            <person name="Spiro D."/>
            <person name="Caler E."/>
            <person name="Zhao Q."/>
            <person name="Crabtree J."/>
            <person name="Allen J.E."/>
            <person name="Delcher A.L."/>
            <person name="Guiliano D.B."/>
            <person name="Miranda-Saavedra D."/>
            <person name="Angiuoli S.V."/>
            <person name="Creasy T."/>
            <person name="Amedeo P."/>
            <person name="Haas B."/>
            <person name="El-Sayed N.M."/>
            <person name="Wortman J.R."/>
            <person name="Feldblyum T."/>
            <person name="Tallon L."/>
            <person name="Schatz M."/>
            <person name="Shumway M."/>
            <person name="Koo H."/>
            <person name="Salzberg S.L."/>
            <person name="Schobel S."/>
            <person name="Pertea M."/>
            <person name="Pop M."/>
            <person name="White O."/>
            <person name="Barton G.J."/>
            <person name="Carlow C.K."/>
            <person name="Crawford M.J."/>
            <person name="Daub J."/>
            <person name="Dimmic M.W."/>
            <person name="Estes C.F."/>
            <person name="Foster J.M."/>
            <person name="Ganatra M."/>
            <person name="Gregory W.F."/>
            <person name="Johnson N.M."/>
            <person name="Jin J."/>
            <person name="Komuniecki R."/>
            <person name="Korf I."/>
            <person name="Kumar S."/>
            <person name="Laney S."/>
            <person name="Li B.W."/>
            <person name="Li W."/>
            <person name="Lindblom T.H."/>
            <person name="Lustigman S."/>
            <person name="Ma D."/>
            <person name="Maina C.V."/>
            <person name="Martin D.M."/>
            <person name="McCarter J.P."/>
            <person name="McReynolds L."/>
            <person name="Mitreva M."/>
            <person name="Nutman T.B."/>
            <person name="Parkinson J."/>
            <person name="Peregrin-Alvarez J.M."/>
            <person name="Poole C."/>
            <person name="Ren Q."/>
            <person name="Saunders L."/>
            <person name="Sluder A.E."/>
            <person name="Smith K."/>
            <person name="Stanke M."/>
            <person name="Unnasch T.R."/>
            <person name="Ware J."/>
            <person name="Wei A.D."/>
            <person name="Weil G."/>
            <person name="Williams D.J."/>
            <person name="Zhang Y."/>
            <person name="Williams S.A."/>
            <person name="Fraser-Liggett C."/>
            <person name="Slatko B."/>
            <person name="Blaxter M.L."/>
            <person name="Scott A.L."/>
        </authorList>
    </citation>
    <scope>NUCLEOTIDE SEQUENCE</scope>
    <source>
        <strain evidence="1 3">FR3</strain>
    </source>
</reference>
<dbReference type="EMBL" id="LN857024">
    <property type="protein sequence ID" value="CDQ02377.1"/>
    <property type="molecule type" value="Genomic_DNA"/>
</dbReference>
<evidence type="ECO:0000313" key="5">
    <source>
        <dbReference type="WormBase" id="Bm1635"/>
    </source>
</evidence>
<reference evidence="4" key="4">
    <citation type="submission" date="2019-12" db="UniProtKB">
        <authorList>
            <consortium name="WormBaseParasite"/>
        </authorList>
    </citation>
    <scope>IDENTIFICATION</scope>
</reference>
<dbReference type="WormBase" id="Bm1635">
    <property type="protein sequence ID" value="BM30748"/>
    <property type="gene ID" value="WBGene00221896"/>
</dbReference>
<evidence type="ECO:0000313" key="4">
    <source>
        <dbReference type="WBParaSite" id="Bm1635.1"/>
    </source>
</evidence>
<accession>A0A0K0J2B9</accession>
<dbReference type="Proteomes" id="UP000006672">
    <property type="component" value="Unassembled WGS sequence"/>
</dbReference>
<evidence type="ECO:0000313" key="3">
    <source>
        <dbReference type="Proteomes" id="UP000006672"/>
    </source>
</evidence>
<evidence type="ECO:0000313" key="2">
    <source>
        <dbReference type="EMBL" id="VIO96424.1"/>
    </source>
</evidence>
<dbReference type="GeneID" id="66058387"/>
<accession>A0A4E9FJ17</accession>
<evidence type="ECO:0000313" key="1">
    <source>
        <dbReference type="EMBL" id="CDQ02377.1"/>
    </source>
</evidence>
<dbReference type="KEGG" id="bmy:BM_BM1635"/>
<dbReference type="AlphaFoldDB" id="A0A0K0J2B9"/>
<sequence>MFTFPRACISFAFTRHRKKKRMMYLVSAVKFPNRSGKQLPFSLSIQSNHMAHSKHPSPQSITPLAFI</sequence>
<reference evidence="2" key="3">
    <citation type="submission" date="2019-04" db="EMBL/GenBank/DDBJ databases">
        <authorList>
            <person name="Howe K."/>
            <person name="Paulini M."/>
            <person name="Williams G."/>
        </authorList>
    </citation>
    <scope>NUCLEOTIDE SEQUENCE [LARGE SCALE GENOMIC DNA]</scope>
    <source>
        <strain evidence="2">FR3</strain>
    </source>
</reference>
<dbReference type="CTD" id="66058387"/>
<organism evidence="3 4">
    <name type="scientific">Brugia malayi</name>
    <name type="common">Filarial nematode worm</name>
    <dbReference type="NCBI Taxonomy" id="6279"/>
    <lineage>
        <taxon>Eukaryota</taxon>
        <taxon>Metazoa</taxon>
        <taxon>Ecdysozoa</taxon>
        <taxon>Nematoda</taxon>
        <taxon>Chromadorea</taxon>
        <taxon>Rhabditida</taxon>
        <taxon>Spirurina</taxon>
        <taxon>Spiruromorpha</taxon>
        <taxon>Filarioidea</taxon>
        <taxon>Onchocercidae</taxon>
        <taxon>Brugia</taxon>
    </lineage>
</organism>
<keyword evidence="3" id="KW-1185">Reference proteome</keyword>
<name>A0A0K0J2B9_BRUMA</name>
<gene>
    <name evidence="1 4 5" type="ORF">Bm1635</name>
    <name evidence="2" type="ORF">BM_BM1635</name>
    <name evidence="1" type="ORF">BM_Bm1635</name>
</gene>
<dbReference type="EMBL" id="CAAKNF010000194">
    <property type="protein sequence ID" value="VIO96424.1"/>
    <property type="molecule type" value="Genomic_DNA"/>
</dbReference>
<reference evidence="1" key="2">
    <citation type="submission" date="2012-12" db="EMBL/GenBank/DDBJ databases">
        <authorList>
            <person name="Gao Y.W."/>
            <person name="Fan S.T."/>
            <person name="Sun H.T."/>
            <person name="Wang Z."/>
            <person name="Gao X.L."/>
            <person name="Li Y.G."/>
            <person name="Wang T.C."/>
            <person name="Zhang K."/>
            <person name="Xu W.W."/>
            <person name="Yu Z.J."/>
            <person name="Xia X.Z."/>
        </authorList>
    </citation>
    <scope>NUCLEOTIDE SEQUENCE</scope>
    <source>
        <strain evidence="1">FR3</strain>
    </source>
</reference>
<proteinExistence type="predicted"/>